<evidence type="ECO:0000313" key="1">
    <source>
        <dbReference type="EMBL" id="MCK0197743.1"/>
    </source>
</evidence>
<proteinExistence type="predicted"/>
<comment type="caution">
    <text evidence="1">The sequence shown here is derived from an EMBL/GenBank/DDBJ whole genome shotgun (WGS) entry which is preliminary data.</text>
</comment>
<protein>
    <submittedName>
        <fullName evidence="1">Uncharacterized protein</fullName>
    </submittedName>
</protein>
<gene>
    <name evidence="1" type="ORF">MWN34_12555</name>
</gene>
<evidence type="ECO:0000313" key="2">
    <source>
        <dbReference type="Proteomes" id="UP001203284"/>
    </source>
</evidence>
<keyword evidence="2" id="KW-1185">Reference proteome</keyword>
<accession>A0ABT0DCP7</accession>
<name>A0ABT0DCP7_9HYPH</name>
<dbReference type="EMBL" id="JALKCH010000007">
    <property type="protein sequence ID" value="MCK0197743.1"/>
    <property type="molecule type" value="Genomic_DNA"/>
</dbReference>
<sequence length="84" mass="9176">MRIIAIRPAPPGGNVVAFVDVEIDERLRLFNLRLHRNQGGEFRIFAHGTAGRHSVGFAPDLAVEITRAAVAAYRSQSPNVRNAA</sequence>
<dbReference type="Proteomes" id="UP001203284">
    <property type="component" value="Unassembled WGS sequence"/>
</dbReference>
<dbReference type="RefSeq" id="WP_247029634.1">
    <property type="nucleotide sequence ID" value="NZ_JALKCH010000007.1"/>
</dbReference>
<reference evidence="1 2" key="1">
    <citation type="submission" date="2022-04" db="EMBL/GenBank/DDBJ databases">
        <authorList>
            <person name="Grouzdev D.S."/>
            <person name="Pantiukh K.S."/>
            <person name="Krutkina M.S."/>
        </authorList>
    </citation>
    <scope>NUCLEOTIDE SEQUENCE [LARGE SCALE GENOMIC DNA]</scope>
    <source>
        <strain evidence="1 2">6x-1</strain>
    </source>
</reference>
<organism evidence="1 2">
    <name type="scientific">Ancylobacter crimeensis</name>
    <dbReference type="NCBI Taxonomy" id="2579147"/>
    <lineage>
        <taxon>Bacteria</taxon>
        <taxon>Pseudomonadati</taxon>
        <taxon>Pseudomonadota</taxon>
        <taxon>Alphaproteobacteria</taxon>
        <taxon>Hyphomicrobiales</taxon>
        <taxon>Xanthobacteraceae</taxon>
        <taxon>Ancylobacter</taxon>
    </lineage>
</organism>